<sequence length="79" mass="8741">MDELKTRDRTARPPTAELDELDTADGFEPSGADVSGEELAVPVSPMRADELQCSRCFLVQHRSQFAVRVDGQNVCRECS</sequence>
<accession>A0A8J3Z753</accession>
<evidence type="ECO:0000313" key="3">
    <source>
        <dbReference type="Proteomes" id="UP000612585"/>
    </source>
</evidence>
<reference evidence="2" key="1">
    <citation type="submission" date="2021-01" db="EMBL/GenBank/DDBJ databases">
        <title>Whole genome shotgun sequence of Virgisporangium aurantiacum NBRC 16421.</title>
        <authorList>
            <person name="Komaki H."/>
            <person name="Tamura T."/>
        </authorList>
    </citation>
    <scope>NUCLEOTIDE SEQUENCE</scope>
    <source>
        <strain evidence="2">NBRC 16421</strain>
    </source>
</reference>
<organism evidence="2 3">
    <name type="scientific">Virgisporangium aurantiacum</name>
    <dbReference type="NCBI Taxonomy" id="175570"/>
    <lineage>
        <taxon>Bacteria</taxon>
        <taxon>Bacillati</taxon>
        <taxon>Actinomycetota</taxon>
        <taxon>Actinomycetes</taxon>
        <taxon>Micromonosporales</taxon>
        <taxon>Micromonosporaceae</taxon>
        <taxon>Virgisporangium</taxon>
    </lineage>
</organism>
<dbReference type="AlphaFoldDB" id="A0A8J3Z753"/>
<name>A0A8J3Z753_9ACTN</name>
<dbReference type="InterPro" id="IPR025242">
    <property type="entry name" value="DUF4193"/>
</dbReference>
<keyword evidence="3" id="KW-1185">Reference proteome</keyword>
<feature type="compositionally biased region" description="Basic and acidic residues" evidence="1">
    <location>
        <begin position="1"/>
        <end position="11"/>
    </location>
</feature>
<dbReference type="Proteomes" id="UP000612585">
    <property type="component" value="Unassembled WGS sequence"/>
</dbReference>
<dbReference type="RefSeq" id="WP_203997022.1">
    <property type="nucleotide sequence ID" value="NZ_BOPG01000032.1"/>
</dbReference>
<feature type="region of interest" description="Disordered" evidence="1">
    <location>
        <begin position="1"/>
        <end position="38"/>
    </location>
</feature>
<evidence type="ECO:0008006" key="4">
    <source>
        <dbReference type="Google" id="ProtNLM"/>
    </source>
</evidence>
<dbReference type="EMBL" id="BOPG01000032">
    <property type="protein sequence ID" value="GIJ57573.1"/>
    <property type="molecule type" value="Genomic_DNA"/>
</dbReference>
<dbReference type="Pfam" id="PF13834">
    <property type="entry name" value="DUF4193"/>
    <property type="match status" value="1"/>
</dbReference>
<comment type="caution">
    <text evidence="2">The sequence shown here is derived from an EMBL/GenBank/DDBJ whole genome shotgun (WGS) entry which is preliminary data.</text>
</comment>
<evidence type="ECO:0000256" key="1">
    <source>
        <dbReference type="SAM" id="MobiDB-lite"/>
    </source>
</evidence>
<protein>
    <recommendedName>
        <fullName evidence="4">dUTPase</fullName>
    </recommendedName>
</protein>
<proteinExistence type="predicted"/>
<evidence type="ECO:0000313" key="2">
    <source>
        <dbReference type="EMBL" id="GIJ57573.1"/>
    </source>
</evidence>
<gene>
    <name evidence="2" type="ORF">Vau01_050890</name>
</gene>